<reference evidence="7" key="1">
    <citation type="submission" date="2023-04" db="EMBL/GenBank/DDBJ databases">
        <title>Phytophthora fragariaefolia NBRC 109709.</title>
        <authorList>
            <person name="Ichikawa N."/>
            <person name="Sato H."/>
            <person name="Tonouchi N."/>
        </authorList>
    </citation>
    <scope>NUCLEOTIDE SEQUENCE</scope>
    <source>
        <strain evidence="7">NBRC 109709</strain>
    </source>
</reference>
<gene>
    <name evidence="7" type="ORF">Pfra01_001214900</name>
</gene>
<evidence type="ECO:0000313" key="8">
    <source>
        <dbReference type="Proteomes" id="UP001165121"/>
    </source>
</evidence>
<dbReference type="EMBL" id="BSXT01001225">
    <property type="protein sequence ID" value="GMF40068.1"/>
    <property type="molecule type" value="Genomic_DNA"/>
</dbReference>
<dbReference type="AlphaFoldDB" id="A0A9W6XJX7"/>
<comment type="function">
    <text evidence="5">Effector that suppresses plant defense responses during pathogen infection.</text>
</comment>
<evidence type="ECO:0000256" key="5">
    <source>
        <dbReference type="RuleBase" id="RU367124"/>
    </source>
</evidence>
<feature type="signal peptide" evidence="5">
    <location>
        <begin position="1"/>
        <end position="19"/>
    </location>
</feature>
<dbReference type="GO" id="GO:0005576">
    <property type="term" value="C:extracellular region"/>
    <property type="evidence" value="ECO:0007669"/>
    <property type="project" value="UniProtKB-SubCell"/>
</dbReference>
<sequence>MRLSIILLVATMIVFLANGNIVAASDSTLASPDAVVSLGKNQHVVAEKRFLRKYDTLDEEEESDDTLGEEESDDNEEDRLLSAASQAKALTNRIHRTAVFRHLERAVGTPSQAASMLSDDLYKMYHHWFYFVKIQSRPFAKAQTESQSVVSGARNDLLVAHNWIGARRTVVPAWRCIRRLSACELMQGHLHFGAPPKLQPRTAGASRSSLAASTLDLGSTSTSVLASAPERLASTVNALKGSSSLLV</sequence>
<comment type="similarity">
    <text evidence="2 5">Belongs to the RxLR effector family.</text>
</comment>
<dbReference type="Proteomes" id="UP001165121">
    <property type="component" value="Unassembled WGS sequence"/>
</dbReference>
<keyword evidence="4 5" id="KW-0732">Signal</keyword>
<evidence type="ECO:0000256" key="1">
    <source>
        <dbReference type="ARBA" id="ARBA00004613"/>
    </source>
</evidence>
<evidence type="ECO:0000256" key="3">
    <source>
        <dbReference type="ARBA" id="ARBA00022525"/>
    </source>
</evidence>
<comment type="caution">
    <text evidence="7">The sequence shown here is derived from an EMBL/GenBank/DDBJ whole genome shotgun (WGS) entry which is preliminary data.</text>
</comment>
<keyword evidence="3 5" id="KW-0964">Secreted</keyword>
<feature type="compositionally biased region" description="Acidic residues" evidence="6">
    <location>
        <begin position="59"/>
        <end position="77"/>
    </location>
</feature>
<dbReference type="Pfam" id="PF16810">
    <property type="entry name" value="RXLR"/>
    <property type="match status" value="1"/>
</dbReference>
<feature type="chain" id="PRO_5041018515" description="RxLR effector protein" evidence="5">
    <location>
        <begin position="20"/>
        <end position="247"/>
    </location>
</feature>
<accession>A0A9W6XJX7</accession>
<comment type="subcellular location">
    <subcellularLocation>
        <location evidence="1 5">Secreted</location>
    </subcellularLocation>
</comment>
<feature type="region of interest" description="Disordered" evidence="6">
    <location>
        <begin position="59"/>
        <end position="79"/>
    </location>
</feature>
<evidence type="ECO:0000256" key="4">
    <source>
        <dbReference type="ARBA" id="ARBA00022729"/>
    </source>
</evidence>
<dbReference type="InterPro" id="IPR031825">
    <property type="entry name" value="RXLR"/>
</dbReference>
<protein>
    <recommendedName>
        <fullName evidence="5">RxLR effector protein</fullName>
    </recommendedName>
</protein>
<evidence type="ECO:0000313" key="7">
    <source>
        <dbReference type="EMBL" id="GMF40068.1"/>
    </source>
</evidence>
<keyword evidence="8" id="KW-1185">Reference proteome</keyword>
<organism evidence="7 8">
    <name type="scientific">Phytophthora fragariaefolia</name>
    <dbReference type="NCBI Taxonomy" id="1490495"/>
    <lineage>
        <taxon>Eukaryota</taxon>
        <taxon>Sar</taxon>
        <taxon>Stramenopiles</taxon>
        <taxon>Oomycota</taxon>
        <taxon>Peronosporomycetes</taxon>
        <taxon>Peronosporales</taxon>
        <taxon>Peronosporaceae</taxon>
        <taxon>Phytophthora</taxon>
    </lineage>
</organism>
<dbReference type="OrthoDB" id="10625378at2759"/>
<name>A0A9W6XJX7_9STRA</name>
<evidence type="ECO:0000256" key="6">
    <source>
        <dbReference type="SAM" id="MobiDB-lite"/>
    </source>
</evidence>
<evidence type="ECO:0000256" key="2">
    <source>
        <dbReference type="ARBA" id="ARBA00010400"/>
    </source>
</evidence>
<comment type="domain">
    <text evidence="5">The RxLR-dEER motif acts to carry the protein into the host cell cytoplasm through binding to cell surface phosphatidylinositol-3-phosphate.</text>
</comment>
<proteinExistence type="inferred from homology"/>